<name>A0A921FVG6_SPOPS</name>
<accession>A0A921FVG6</accession>
<evidence type="ECO:0000313" key="1">
    <source>
        <dbReference type="EMBL" id="HJF30270.1"/>
    </source>
</evidence>
<dbReference type="Gene3D" id="3.90.850.10">
    <property type="entry name" value="Fumarylacetoacetase-like, C-terminal domain"/>
    <property type="match status" value="1"/>
</dbReference>
<dbReference type="AlphaFoldDB" id="A0A921FVG6"/>
<dbReference type="Proteomes" id="UP000698173">
    <property type="component" value="Unassembled WGS sequence"/>
</dbReference>
<reference evidence="1" key="2">
    <citation type="submission" date="2021-09" db="EMBL/GenBank/DDBJ databases">
        <authorList>
            <person name="Gilroy R."/>
        </authorList>
    </citation>
    <scope>NUCLEOTIDE SEQUENCE</scope>
    <source>
        <strain evidence="1">CHK171-7178</strain>
    </source>
</reference>
<evidence type="ECO:0000313" key="2">
    <source>
        <dbReference type="Proteomes" id="UP000698173"/>
    </source>
</evidence>
<dbReference type="EMBL" id="DYWT01000011">
    <property type="protein sequence ID" value="HJF30270.1"/>
    <property type="molecule type" value="Genomic_DNA"/>
</dbReference>
<sequence>MAKDLEVVDIMGEEVINATKYVASPFVIIDSRNIDFRFTFVDTVADNCSSAKFLIGSK</sequence>
<dbReference type="InterPro" id="IPR036663">
    <property type="entry name" value="Fumarylacetoacetase_C_sf"/>
</dbReference>
<dbReference type="GO" id="GO:0003824">
    <property type="term" value="F:catalytic activity"/>
    <property type="evidence" value="ECO:0007669"/>
    <property type="project" value="InterPro"/>
</dbReference>
<protein>
    <submittedName>
        <fullName evidence="1">Uncharacterized protein</fullName>
    </submittedName>
</protein>
<comment type="caution">
    <text evidence="1">The sequence shown here is derived from an EMBL/GenBank/DDBJ whole genome shotgun (WGS) entry which is preliminary data.</text>
</comment>
<gene>
    <name evidence="1" type="ORF">K8V56_00635</name>
</gene>
<reference evidence="1" key="1">
    <citation type="journal article" date="2021" name="PeerJ">
        <title>Extensive microbial diversity within the chicken gut microbiome revealed by metagenomics and culture.</title>
        <authorList>
            <person name="Gilroy R."/>
            <person name="Ravi A."/>
            <person name="Getino M."/>
            <person name="Pursley I."/>
            <person name="Horton D.L."/>
            <person name="Alikhan N.F."/>
            <person name="Baker D."/>
            <person name="Gharbi K."/>
            <person name="Hall N."/>
            <person name="Watson M."/>
            <person name="Adriaenssens E.M."/>
            <person name="Foster-Nyarko E."/>
            <person name="Jarju S."/>
            <person name="Secka A."/>
            <person name="Antonio M."/>
            <person name="Oren A."/>
            <person name="Chaudhuri R.R."/>
            <person name="La Ragione R."/>
            <person name="Hildebrand F."/>
            <person name="Pallen M.J."/>
        </authorList>
    </citation>
    <scope>NUCLEOTIDE SEQUENCE</scope>
    <source>
        <strain evidence="1">CHK171-7178</strain>
    </source>
</reference>
<proteinExistence type="predicted"/>
<organism evidence="1 2">
    <name type="scientific">Sporosarcina psychrophila</name>
    <name type="common">Bacillus psychrophilus</name>
    <dbReference type="NCBI Taxonomy" id="1476"/>
    <lineage>
        <taxon>Bacteria</taxon>
        <taxon>Bacillati</taxon>
        <taxon>Bacillota</taxon>
        <taxon>Bacilli</taxon>
        <taxon>Bacillales</taxon>
        <taxon>Caryophanaceae</taxon>
        <taxon>Sporosarcina</taxon>
    </lineage>
</organism>